<gene>
    <name evidence="2" type="ORF">DBV15_00056</name>
</gene>
<accession>A0A4S2KE27</accession>
<keyword evidence="3" id="KW-1185">Reference proteome</keyword>
<comment type="caution">
    <text evidence="2">The sequence shown here is derived from an EMBL/GenBank/DDBJ whole genome shotgun (WGS) entry which is preliminary data.</text>
</comment>
<evidence type="ECO:0000313" key="2">
    <source>
        <dbReference type="EMBL" id="TGZ47370.1"/>
    </source>
</evidence>
<reference evidence="2 3" key="1">
    <citation type="journal article" date="2019" name="Philos. Trans. R. Soc. Lond., B, Biol. Sci.">
        <title>Ant behaviour and brain gene expression of defending hosts depend on the ecological success of the intruding social parasite.</title>
        <authorList>
            <person name="Kaur R."/>
            <person name="Stoldt M."/>
            <person name="Jongepier E."/>
            <person name="Feldmeyer B."/>
            <person name="Menzel F."/>
            <person name="Bornberg-Bauer E."/>
            <person name="Foitzik S."/>
        </authorList>
    </citation>
    <scope>NUCLEOTIDE SEQUENCE [LARGE SCALE GENOMIC DNA]</scope>
    <source>
        <tissue evidence="2">Whole body</tissue>
    </source>
</reference>
<evidence type="ECO:0000313" key="3">
    <source>
        <dbReference type="Proteomes" id="UP000310200"/>
    </source>
</evidence>
<dbReference type="AlphaFoldDB" id="A0A4S2KE27"/>
<feature type="region of interest" description="Disordered" evidence="1">
    <location>
        <begin position="1"/>
        <end position="64"/>
    </location>
</feature>
<protein>
    <submittedName>
        <fullName evidence="2">Uncharacterized protein</fullName>
    </submittedName>
</protein>
<dbReference type="Proteomes" id="UP000310200">
    <property type="component" value="Unassembled WGS sequence"/>
</dbReference>
<organism evidence="2 3">
    <name type="scientific">Temnothorax longispinosus</name>
    <dbReference type="NCBI Taxonomy" id="300112"/>
    <lineage>
        <taxon>Eukaryota</taxon>
        <taxon>Metazoa</taxon>
        <taxon>Ecdysozoa</taxon>
        <taxon>Arthropoda</taxon>
        <taxon>Hexapoda</taxon>
        <taxon>Insecta</taxon>
        <taxon>Pterygota</taxon>
        <taxon>Neoptera</taxon>
        <taxon>Endopterygota</taxon>
        <taxon>Hymenoptera</taxon>
        <taxon>Apocrita</taxon>
        <taxon>Aculeata</taxon>
        <taxon>Formicoidea</taxon>
        <taxon>Formicidae</taxon>
        <taxon>Myrmicinae</taxon>
        <taxon>Temnothorax</taxon>
    </lineage>
</organism>
<evidence type="ECO:0000256" key="1">
    <source>
        <dbReference type="SAM" id="MobiDB-lite"/>
    </source>
</evidence>
<feature type="non-terminal residue" evidence="2">
    <location>
        <position position="102"/>
    </location>
</feature>
<feature type="compositionally biased region" description="Basic and acidic residues" evidence="1">
    <location>
        <begin position="33"/>
        <end position="47"/>
    </location>
</feature>
<sequence>MPDRRGRAGRAVSRPVRHKGSFSLGRNEEEGEEKNNREQGSRMDWHEATSASGERPAVHPDCRRPIKISYGSDLTFPETQLTRARLEVGVIVDGSASHNWEM</sequence>
<dbReference type="EMBL" id="QBLH01002732">
    <property type="protein sequence ID" value="TGZ47370.1"/>
    <property type="molecule type" value="Genomic_DNA"/>
</dbReference>
<proteinExistence type="predicted"/>
<name>A0A4S2KE27_9HYME</name>